<gene>
    <name evidence="2" type="ORF">DFQ03_1006</name>
</gene>
<keyword evidence="1" id="KW-1133">Transmembrane helix</keyword>
<organism evidence="2 3">
    <name type="scientific">Maribacter caenipelagi</name>
    <dbReference type="NCBI Taxonomy" id="1447781"/>
    <lineage>
        <taxon>Bacteria</taxon>
        <taxon>Pseudomonadati</taxon>
        <taxon>Bacteroidota</taxon>
        <taxon>Flavobacteriia</taxon>
        <taxon>Flavobacteriales</taxon>
        <taxon>Flavobacteriaceae</taxon>
        <taxon>Maribacter</taxon>
    </lineage>
</organism>
<proteinExistence type="predicted"/>
<sequence>MKIRTSYKIGIGILAVGIALILILGIKNPPEKLTSTELSKIEKIKVNNGTTYELTDKEIDLWNNLEFDISTDNYPGETPDFVIDLIGNESDFTAMYNESSGIVFFSFFSEIKYGFLNSPAPGGWTKPIYETQANDQILELLKIK</sequence>
<keyword evidence="3" id="KW-1185">Reference proteome</keyword>
<reference evidence="2 3" key="1">
    <citation type="submission" date="2019-03" db="EMBL/GenBank/DDBJ databases">
        <title>Genomic Encyclopedia of Type Strains, Phase III (KMG-III): the genomes of soil and plant-associated and newly described type strains.</title>
        <authorList>
            <person name="Whitman W."/>
        </authorList>
    </citation>
    <scope>NUCLEOTIDE SEQUENCE [LARGE SCALE GENOMIC DNA]</scope>
    <source>
        <strain evidence="2 3">CECT 8455</strain>
    </source>
</reference>
<comment type="caution">
    <text evidence="2">The sequence shown here is derived from an EMBL/GenBank/DDBJ whole genome shotgun (WGS) entry which is preliminary data.</text>
</comment>
<evidence type="ECO:0000313" key="3">
    <source>
        <dbReference type="Proteomes" id="UP000295274"/>
    </source>
</evidence>
<dbReference type="OrthoDB" id="9887173at2"/>
<name>A0A4R7D966_9FLAO</name>
<evidence type="ECO:0000313" key="2">
    <source>
        <dbReference type="EMBL" id="TDS16525.1"/>
    </source>
</evidence>
<keyword evidence="1" id="KW-0812">Transmembrane</keyword>
<keyword evidence="1" id="KW-0472">Membrane</keyword>
<dbReference type="RefSeq" id="WP_133671994.1">
    <property type="nucleotide sequence ID" value="NZ_SNZW01000013.1"/>
</dbReference>
<feature type="transmembrane region" description="Helical" evidence="1">
    <location>
        <begin position="7"/>
        <end position="26"/>
    </location>
</feature>
<protein>
    <submittedName>
        <fullName evidence="2">Uncharacterized protein</fullName>
    </submittedName>
</protein>
<dbReference type="AlphaFoldDB" id="A0A4R7D966"/>
<evidence type="ECO:0000256" key="1">
    <source>
        <dbReference type="SAM" id="Phobius"/>
    </source>
</evidence>
<dbReference type="Proteomes" id="UP000295274">
    <property type="component" value="Unassembled WGS sequence"/>
</dbReference>
<accession>A0A4R7D966</accession>
<dbReference type="EMBL" id="SNZW01000013">
    <property type="protein sequence ID" value="TDS16525.1"/>
    <property type="molecule type" value="Genomic_DNA"/>
</dbReference>